<evidence type="ECO:0000256" key="2">
    <source>
        <dbReference type="ARBA" id="ARBA00022980"/>
    </source>
</evidence>
<sequence>MPTNFTNIQEIALKTIPSATKIEIKLVLESLYGFEVKRAQTLNIEGKKKKRSGILFAKPD</sequence>
<dbReference type="InterPro" id="IPR013025">
    <property type="entry name" value="Ribosomal_uL23-like"/>
</dbReference>
<keyword evidence="6" id="KW-1185">Reference proteome</keyword>
<evidence type="ECO:0000256" key="1">
    <source>
        <dbReference type="ARBA" id="ARBA00006700"/>
    </source>
</evidence>
<dbReference type="Pfam" id="PF00276">
    <property type="entry name" value="Ribosomal_L23"/>
    <property type="match status" value="1"/>
</dbReference>
<dbReference type="AlphaFoldDB" id="A0A445EWQ4"/>
<dbReference type="SUPFAM" id="SSF54189">
    <property type="entry name" value="Ribosomal proteins S24e, L23 and L15e"/>
    <property type="match status" value="1"/>
</dbReference>
<accession>A0A445EWQ4</accession>
<comment type="caution">
    <text evidence="5">The sequence shown here is derived from an EMBL/GenBank/DDBJ whole genome shotgun (WGS) entry which is preliminary data.</text>
</comment>
<dbReference type="PANTHER" id="PTHR12059:SF5">
    <property type="entry name" value="LARGE RIBOSOMAL SUBUNIT PROTEIN UL23M"/>
    <property type="match status" value="1"/>
</dbReference>
<keyword evidence="2" id="KW-0689">Ribosomal protein</keyword>
<dbReference type="GO" id="GO:0032543">
    <property type="term" value="P:mitochondrial translation"/>
    <property type="evidence" value="ECO:0007669"/>
    <property type="project" value="TreeGrafter"/>
</dbReference>
<gene>
    <name evidence="5" type="ORF">Ahy_A01g004659</name>
</gene>
<dbReference type="EMBL" id="SDMP01000001">
    <property type="protein sequence ID" value="RYR79856.1"/>
    <property type="molecule type" value="Genomic_DNA"/>
</dbReference>
<dbReference type="GO" id="GO:0005762">
    <property type="term" value="C:mitochondrial large ribosomal subunit"/>
    <property type="evidence" value="ECO:0007669"/>
    <property type="project" value="TreeGrafter"/>
</dbReference>
<dbReference type="STRING" id="3818.A0A445EWQ4"/>
<dbReference type="Proteomes" id="UP000289738">
    <property type="component" value="Chromosome A01"/>
</dbReference>
<evidence type="ECO:0000313" key="5">
    <source>
        <dbReference type="EMBL" id="RYR79856.1"/>
    </source>
</evidence>
<comment type="similarity">
    <text evidence="1">Belongs to the universal ribosomal protein uL23 family.</text>
</comment>
<name>A0A445EWQ4_ARAHY</name>
<proteinExistence type="inferred from homology"/>
<dbReference type="PANTHER" id="PTHR12059">
    <property type="entry name" value="RIBOSOMAL PROTEIN L23-RELATED"/>
    <property type="match status" value="1"/>
</dbReference>
<keyword evidence="3" id="KW-0687">Ribonucleoprotein</keyword>
<evidence type="ECO:0000256" key="4">
    <source>
        <dbReference type="ARBA" id="ARBA00039977"/>
    </source>
</evidence>
<dbReference type="GO" id="GO:0003735">
    <property type="term" value="F:structural constituent of ribosome"/>
    <property type="evidence" value="ECO:0007669"/>
    <property type="project" value="InterPro"/>
</dbReference>
<dbReference type="InterPro" id="IPR012677">
    <property type="entry name" value="Nucleotide-bd_a/b_plait_sf"/>
</dbReference>
<dbReference type="InterPro" id="IPR012678">
    <property type="entry name" value="Ribosomal_uL23/eL15/eS24_sf"/>
</dbReference>
<organism evidence="5 6">
    <name type="scientific">Arachis hypogaea</name>
    <name type="common">Peanut</name>
    <dbReference type="NCBI Taxonomy" id="3818"/>
    <lineage>
        <taxon>Eukaryota</taxon>
        <taxon>Viridiplantae</taxon>
        <taxon>Streptophyta</taxon>
        <taxon>Embryophyta</taxon>
        <taxon>Tracheophyta</taxon>
        <taxon>Spermatophyta</taxon>
        <taxon>Magnoliopsida</taxon>
        <taxon>eudicotyledons</taxon>
        <taxon>Gunneridae</taxon>
        <taxon>Pentapetalae</taxon>
        <taxon>rosids</taxon>
        <taxon>fabids</taxon>
        <taxon>Fabales</taxon>
        <taxon>Fabaceae</taxon>
        <taxon>Papilionoideae</taxon>
        <taxon>50 kb inversion clade</taxon>
        <taxon>dalbergioids sensu lato</taxon>
        <taxon>Dalbergieae</taxon>
        <taxon>Pterocarpus clade</taxon>
        <taxon>Arachis</taxon>
    </lineage>
</organism>
<reference evidence="5 6" key="1">
    <citation type="submission" date="2019-01" db="EMBL/GenBank/DDBJ databases">
        <title>Sequencing of cultivated peanut Arachis hypogaea provides insights into genome evolution and oil improvement.</title>
        <authorList>
            <person name="Chen X."/>
        </authorList>
    </citation>
    <scope>NUCLEOTIDE SEQUENCE [LARGE SCALE GENOMIC DNA]</scope>
    <source>
        <strain evidence="6">cv. Fuhuasheng</strain>
        <tissue evidence="5">Leaves</tissue>
    </source>
</reference>
<protein>
    <recommendedName>
        <fullName evidence="4">Large ribosomal subunit protein uL23m</fullName>
    </recommendedName>
</protein>
<dbReference type="Gene3D" id="3.30.70.330">
    <property type="match status" value="1"/>
</dbReference>
<dbReference type="GO" id="GO:0003729">
    <property type="term" value="F:mRNA binding"/>
    <property type="evidence" value="ECO:0007669"/>
    <property type="project" value="UniProtKB-ARBA"/>
</dbReference>
<evidence type="ECO:0000313" key="6">
    <source>
        <dbReference type="Proteomes" id="UP000289738"/>
    </source>
</evidence>
<evidence type="ECO:0000256" key="3">
    <source>
        <dbReference type="ARBA" id="ARBA00023274"/>
    </source>
</evidence>